<reference evidence="8" key="2">
    <citation type="submission" date="2021-04" db="EMBL/GenBank/DDBJ databases">
        <authorList>
            <person name="Gilroy R."/>
        </authorList>
    </citation>
    <scope>NUCLEOTIDE SEQUENCE</scope>
    <source>
        <strain evidence="8">ChiSxjej5B17-1746</strain>
    </source>
</reference>
<dbReference type="GO" id="GO:0005524">
    <property type="term" value="F:ATP binding"/>
    <property type="evidence" value="ECO:0007669"/>
    <property type="project" value="UniProtKB-UniRule"/>
</dbReference>
<dbReference type="SUPFAM" id="SSF52540">
    <property type="entry name" value="P-loop containing nucleoside triphosphate hydrolases"/>
    <property type="match status" value="1"/>
</dbReference>
<evidence type="ECO:0000256" key="1">
    <source>
        <dbReference type="ARBA" id="ARBA00022741"/>
    </source>
</evidence>
<evidence type="ECO:0000259" key="6">
    <source>
        <dbReference type="PROSITE" id="PS51198"/>
    </source>
</evidence>
<dbReference type="Pfam" id="PF13245">
    <property type="entry name" value="AAA_19"/>
    <property type="match status" value="1"/>
</dbReference>
<evidence type="ECO:0000256" key="5">
    <source>
        <dbReference type="PROSITE-ProRule" id="PRU00560"/>
    </source>
</evidence>
<dbReference type="CDD" id="cd19067">
    <property type="entry name" value="PfuEndoQ-like"/>
    <property type="match status" value="1"/>
</dbReference>
<dbReference type="PROSITE" id="PS51198">
    <property type="entry name" value="UVRD_HELICASE_ATP_BIND"/>
    <property type="match status" value="1"/>
</dbReference>
<reference evidence="8" key="1">
    <citation type="journal article" date="2021" name="PeerJ">
        <title>Extensive microbial diversity within the chicken gut microbiome revealed by metagenomics and culture.</title>
        <authorList>
            <person name="Gilroy R."/>
            <person name="Ravi A."/>
            <person name="Getino M."/>
            <person name="Pursley I."/>
            <person name="Horton D.L."/>
            <person name="Alikhan N.F."/>
            <person name="Baker D."/>
            <person name="Gharbi K."/>
            <person name="Hall N."/>
            <person name="Watson M."/>
            <person name="Adriaenssens E.M."/>
            <person name="Foster-Nyarko E."/>
            <person name="Jarju S."/>
            <person name="Secka A."/>
            <person name="Antonio M."/>
            <person name="Oren A."/>
            <person name="Chaudhuri R.R."/>
            <person name="La Ragione R."/>
            <person name="Hildebrand F."/>
            <person name="Pallen M.J."/>
        </authorList>
    </citation>
    <scope>NUCLEOTIDE SEQUENCE</scope>
    <source>
        <strain evidence="8">ChiSxjej5B17-1746</strain>
    </source>
</reference>
<comment type="caution">
    <text evidence="8">The sequence shown here is derived from an EMBL/GenBank/DDBJ whole genome shotgun (WGS) entry which is preliminary data.</text>
</comment>
<name>A0A9D1U9B6_9BACT</name>
<dbReference type="PANTHER" id="PTHR40084">
    <property type="entry name" value="PHOSPHOHYDROLASE, PHP FAMILY"/>
    <property type="match status" value="1"/>
</dbReference>
<keyword evidence="4 5" id="KW-0067">ATP-binding</keyword>
<dbReference type="CDD" id="cd17932">
    <property type="entry name" value="DEXQc_UvrD"/>
    <property type="match status" value="1"/>
</dbReference>
<feature type="domain" description="UvrD-like helicase C-terminal" evidence="7">
    <location>
        <begin position="741"/>
        <end position="1026"/>
    </location>
</feature>
<evidence type="ECO:0000256" key="2">
    <source>
        <dbReference type="ARBA" id="ARBA00022801"/>
    </source>
</evidence>
<evidence type="ECO:0000313" key="9">
    <source>
        <dbReference type="Proteomes" id="UP000824264"/>
    </source>
</evidence>
<proteinExistence type="predicted"/>
<keyword evidence="2 5" id="KW-0378">Hydrolase</keyword>
<dbReference type="InterPro" id="IPR027417">
    <property type="entry name" value="P-loop_NTPase"/>
</dbReference>
<dbReference type="InterPro" id="IPR014016">
    <property type="entry name" value="UvrD-like_ATP-bd"/>
</dbReference>
<dbReference type="SUPFAM" id="SSF89550">
    <property type="entry name" value="PHP domain-like"/>
    <property type="match status" value="1"/>
</dbReference>
<sequence length="1077" mass="117761">MKHFRADLHVHSRFSRATSGRLNIRNLAAWSMIKGLSVMSTGDFTHPAWRDELRRDLVYDENSGLYRVREATPVEEEIPGFARPEGISDPLFLIQAEISSIYKKDGAVRKVHNLVFMPTLDSADKLSAKLAAIGNITSDGRPILGLDSERLLEMVLETDERGVLIPAHIWTPWFSLFGSKSGFDALEDCFGSLSSHVFALETGLSSDPDMNRLWSKLDGYALVSNSDAHSGENLGREANLFEGAPSYDGLFNALRRTARGEAPEPGCIFRGTVEFFPEEGKYHLDGHRACNVVLEPEESMKLGNICPVCGKPLTVGVLHRVMALADRKAPVMPKGDPGFVSLFPLPEMIGELLGVGPKSRKVQEKQSELVRLFGSEMDILHTVPESDLRQHWDALGEAVSRMRRGDVIKEGGFDGEYGVVKVFSEEERKEFVTGRYRSSSLLDVLPERKKPGRKPKSAPCPDHAARQVSLFAAVAPAPAPAVPPDPTAFPYSAAQMKAINAGPHPVLVFAGPGSGKTRTLVGRVQRLLRDGVPAENILAVTFTRRAAAELRERLELALGKDARLPQADTLHALALSQWCRSDDETPPAVLPEETARSVFAKANALAAAEARRAWDTLSLARERRSALSPELADMLHRYRAFKEERGLADYTDLLERWLDRLQTEPGRRWLDVLVDEIQDLSPLQVELVRALMPEDGNGFFGIGDPDQAIYGFRGAHPDVQAALREAWPTLEAVTLAASHRSAAGILTSASALLGPSAACGKLVPTRETQASLHLFEAPDAKREAAWVADQIASLLGGTSHTLEDARRRDAALPTPCSPGEVAVLVRMKALIPVLKAALERRGVPCAAPEAAPFWTDPSAAFLLEIAGLRFGRPFAAPEGPGRPEADAGQVAASIPENLWAAGPSAVLAHFEEAKLLAPLFRDSAACHALLRAFAEQGKTWEGLLDWVCLRQDLDLVREQAEQVQIMTLHAAKGLEFRAVFLPALEEGLLPFFGADALLHGSPAAPDAEALAEERRLLYVGLTRAQDAVFVSHAGQRQLYGKALQLPPSRFLKDLPELFHRTRLVRHVQTTATQMKLL</sequence>
<dbReference type="Gene3D" id="3.20.20.140">
    <property type="entry name" value="Metal-dependent hydrolases"/>
    <property type="match status" value="1"/>
</dbReference>
<evidence type="ECO:0000256" key="4">
    <source>
        <dbReference type="ARBA" id="ARBA00022840"/>
    </source>
</evidence>
<evidence type="ECO:0000313" key="8">
    <source>
        <dbReference type="EMBL" id="HIW79302.1"/>
    </source>
</evidence>
<dbReference type="InterPro" id="IPR013986">
    <property type="entry name" value="DExx_box_DNA_helicase_dom_sf"/>
</dbReference>
<organism evidence="8 9">
    <name type="scientific">Candidatus Bilophila faecipullorum</name>
    <dbReference type="NCBI Taxonomy" id="2838482"/>
    <lineage>
        <taxon>Bacteria</taxon>
        <taxon>Pseudomonadati</taxon>
        <taxon>Thermodesulfobacteriota</taxon>
        <taxon>Desulfovibrionia</taxon>
        <taxon>Desulfovibrionales</taxon>
        <taxon>Desulfovibrionaceae</taxon>
        <taxon>Bilophila</taxon>
    </lineage>
</organism>
<dbReference type="Gene3D" id="1.10.10.160">
    <property type="match status" value="1"/>
</dbReference>
<dbReference type="InterPro" id="IPR016195">
    <property type="entry name" value="Pol/histidinol_Pase-like"/>
</dbReference>
<dbReference type="Pfam" id="PF13361">
    <property type="entry name" value="UvrD_C"/>
    <property type="match status" value="1"/>
</dbReference>
<dbReference type="EMBL" id="DXGI01000348">
    <property type="protein sequence ID" value="HIW79302.1"/>
    <property type="molecule type" value="Genomic_DNA"/>
</dbReference>
<dbReference type="GO" id="GO:0016787">
    <property type="term" value="F:hydrolase activity"/>
    <property type="evidence" value="ECO:0007669"/>
    <property type="project" value="UniProtKB-UniRule"/>
</dbReference>
<dbReference type="Proteomes" id="UP000824264">
    <property type="component" value="Unassembled WGS sequence"/>
</dbReference>
<keyword evidence="3 5" id="KW-0347">Helicase</keyword>
<gene>
    <name evidence="8" type="ORF">H9874_09190</name>
</gene>
<evidence type="ECO:0000259" key="7">
    <source>
        <dbReference type="PROSITE" id="PS51217"/>
    </source>
</evidence>
<protein>
    <submittedName>
        <fullName evidence="8">UvrD-helicase domain-containing protein</fullName>
    </submittedName>
</protein>
<accession>A0A9D1U9B6</accession>
<dbReference type="Gene3D" id="1.10.486.10">
    <property type="entry name" value="PCRA, domain 4"/>
    <property type="match status" value="1"/>
</dbReference>
<dbReference type="AlphaFoldDB" id="A0A9D1U9B6"/>
<dbReference type="GO" id="GO:0004386">
    <property type="term" value="F:helicase activity"/>
    <property type="evidence" value="ECO:0007669"/>
    <property type="project" value="UniProtKB-UniRule"/>
</dbReference>
<feature type="binding site" evidence="5">
    <location>
        <begin position="510"/>
        <end position="517"/>
    </location>
    <ligand>
        <name>ATP</name>
        <dbReference type="ChEBI" id="CHEBI:30616"/>
    </ligand>
</feature>
<keyword evidence="1 5" id="KW-0547">Nucleotide-binding</keyword>
<feature type="domain" description="UvrD-like helicase ATP-binding" evidence="6">
    <location>
        <begin position="489"/>
        <end position="742"/>
    </location>
</feature>
<dbReference type="InterPro" id="IPR014017">
    <property type="entry name" value="DNA_helicase_UvrD-like_C"/>
</dbReference>
<dbReference type="GO" id="GO:0140097">
    <property type="term" value="F:catalytic activity, acting on DNA"/>
    <property type="evidence" value="ECO:0007669"/>
    <property type="project" value="UniProtKB-ARBA"/>
</dbReference>
<dbReference type="PANTHER" id="PTHR40084:SF1">
    <property type="entry name" value="PHOSPHOTRANSFERASE"/>
    <property type="match status" value="1"/>
</dbReference>
<dbReference type="PROSITE" id="PS51217">
    <property type="entry name" value="UVRD_HELICASE_CTER"/>
    <property type="match status" value="1"/>
</dbReference>
<dbReference type="CDD" id="cd18807">
    <property type="entry name" value="SF1_C_UvrD"/>
    <property type="match status" value="1"/>
</dbReference>
<evidence type="ECO:0000256" key="3">
    <source>
        <dbReference type="ARBA" id="ARBA00022806"/>
    </source>
</evidence>
<dbReference type="Gene3D" id="3.40.50.300">
    <property type="entry name" value="P-loop containing nucleotide triphosphate hydrolases"/>
    <property type="match status" value="3"/>
</dbReference>